<dbReference type="AlphaFoldDB" id="A0A0P5EB00"/>
<comment type="caution">
    <text evidence="3">The sequence shown here is derived from an EMBL/GenBank/DDBJ whole genome shotgun (WGS) entry which is preliminary data.</text>
</comment>
<keyword evidence="4" id="KW-1185">Reference proteome</keyword>
<proteinExistence type="predicted"/>
<keyword evidence="2" id="KW-0732">Signal</keyword>
<organism evidence="3 4">
    <name type="scientific">Daphnia magna</name>
    <dbReference type="NCBI Taxonomy" id="35525"/>
    <lineage>
        <taxon>Eukaryota</taxon>
        <taxon>Metazoa</taxon>
        <taxon>Ecdysozoa</taxon>
        <taxon>Arthropoda</taxon>
        <taxon>Crustacea</taxon>
        <taxon>Branchiopoda</taxon>
        <taxon>Diplostraca</taxon>
        <taxon>Cladocera</taxon>
        <taxon>Anomopoda</taxon>
        <taxon>Daphniidae</taxon>
        <taxon>Daphnia</taxon>
    </lineage>
</organism>
<dbReference type="Proteomes" id="UP000076858">
    <property type="component" value="Unassembled WGS sequence"/>
</dbReference>
<dbReference type="EMBL" id="LRGB01002190">
    <property type="protein sequence ID" value="KZS08805.1"/>
    <property type="molecule type" value="Genomic_DNA"/>
</dbReference>
<evidence type="ECO:0000256" key="1">
    <source>
        <dbReference type="SAM" id="MobiDB-lite"/>
    </source>
</evidence>
<name>A0A0P5EB00_9CRUS</name>
<feature type="region of interest" description="Disordered" evidence="1">
    <location>
        <begin position="114"/>
        <end position="190"/>
    </location>
</feature>
<feature type="compositionally biased region" description="Pro residues" evidence="1">
    <location>
        <begin position="129"/>
        <end position="138"/>
    </location>
</feature>
<sequence length="265" mass="29550">MNILWISPLAAVALVCVLLLADLDTTRAQLTSLSESEVSSGTVFFPEDDDEIVDESSPPLAFRHPPNGRREPSNAQSNSRFPHPVNSFLKPFEPLFNGVVPNFFNNPEPNFNIHHHYNQHGGNFHLQGPPSPLPPPQQIPSHLSFPGPPVKRPPHKNSIKFPSDLPPGNHFSHDQRPTQNTSKRPKTKPTVNRQFKGFFANVFQSSLWTLCLSSCVPCCSKHFLVKWMRFRLSLHSFISSMLLFGGDHGCGFLICSAAPVFSARL</sequence>
<evidence type="ECO:0000313" key="3">
    <source>
        <dbReference type="EMBL" id="KZS08805.1"/>
    </source>
</evidence>
<protein>
    <submittedName>
        <fullName evidence="3">Uncharacterized protein</fullName>
    </submittedName>
</protein>
<feature type="region of interest" description="Disordered" evidence="1">
    <location>
        <begin position="48"/>
        <end position="82"/>
    </location>
</feature>
<accession>A0A0P5EB00</accession>
<gene>
    <name evidence="3" type="ORF">APZ42_027520</name>
</gene>
<feature type="signal peptide" evidence="2">
    <location>
        <begin position="1"/>
        <end position="28"/>
    </location>
</feature>
<feature type="chain" id="PRO_5013462176" evidence="2">
    <location>
        <begin position="29"/>
        <end position="265"/>
    </location>
</feature>
<evidence type="ECO:0000256" key="2">
    <source>
        <dbReference type="SAM" id="SignalP"/>
    </source>
</evidence>
<reference evidence="3 4" key="1">
    <citation type="submission" date="2016-03" db="EMBL/GenBank/DDBJ databases">
        <title>EvidentialGene: Evidence-directed Construction of Genes on Genomes.</title>
        <authorList>
            <person name="Gilbert D.G."/>
            <person name="Choi J.-H."/>
            <person name="Mockaitis K."/>
            <person name="Colbourne J."/>
            <person name="Pfrender M."/>
        </authorList>
    </citation>
    <scope>NUCLEOTIDE SEQUENCE [LARGE SCALE GENOMIC DNA]</scope>
    <source>
        <strain evidence="3 4">Xinb3</strain>
        <tissue evidence="3">Complete organism</tissue>
    </source>
</reference>
<evidence type="ECO:0000313" key="4">
    <source>
        <dbReference type="Proteomes" id="UP000076858"/>
    </source>
</evidence>